<proteinExistence type="predicted"/>
<dbReference type="InterPro" id="IPR009057">
    <property type="entry name" value="Homeodomain-like_sf"/>
</dbReference>
<keyword evidence="1 2" id="KW-0238">DNA-binding</keyword>
<reference evidence="4 5" key="1">
    <citation type="submission" date="2019-07" db="EMBL/GenBank/DDBJ databases">
        <title>Novel species isolated from glacier.</title>
        <authorList>
            <person name="Liu Q."/>
            <person name="Xin Y.-H."/>
        </authorList>
    </citation>
    <scope>NUCLEOTIDE SEQUENCE [LARGE SCALE GENOMIC DNA]</scope>
    <source>
        <strain evidence="4 5">LB1R16</strain>
    </source>
</reference>
<dbReference type="AlphaFoldDB" id="A0A552U9E7"/>
<dbReference type="Pfam" id="PF00440">
    <property type="entry name" value="TetR_N"/>
    <property type="match status" value="1"/>
</dbReference>
<accession>A0A552U9E7</accession>
<dbReference type="GO" id="GO:0003677">
    <property type="term" value="F:DNA binding"/>
    <property type="evidence" value="ECO:0007669"/>
    <property type="project" value="UniProtKB-UniRule"/>
</dbReference>
<evidence type="ECO:0000259" key="3">
    <source>
        <dbReference type="PROSITE" id="PS50977"/>
    </source>
</evidence>
<gene>
    <name evidence="4" type="ORF">FMM06_14305</name>
</gene>
<keyword evidence="5" id="KW-1185">Reference proteome</keyword>
<dbReference type="OrthoDB" id="2356263at2"/>
<evidence type="ECO:0000313" key="4">
    <source>
        <dbReference type="EMBL" id="TRW14843.1"/>
    </source>
</evidence>
<feature type="domain" description="HTH tetR-type" evidence="3">
    <location>
        <begin position="8"/>
        <end position="68"/>
    </location>
</feature>
<dbReference type="Proteomes" id="UP000317894">
    <property type="component" value="Unassembled WGS sequence"/>
</dbReference>
<name>A0A552U9E7_9SPHN</name>
<dbReference type="PROSITE" id="PS50977">
    <property type="entry name" value="HTH_TETR_2"/>
    <property type="match status" value="1"/>
</dbReference>
<dbReference type="InterPro" id="IPR001647">
    <property type="entry name" value="HTH_TetR"/>
</dbReference>
<dbReference type="Gene3D" id="1.10.357.10">
    <property type="entry name" value="Tetracycline Repressor, domain 2"/>
    <property type="match status" value="1"/>
</dbReference>
<dbReference type="EMBL" id="VJWA01000002">
    <property type="protein sequence ID" value="TRW14843.1"/>
    <property type="molecule type" value="Genomic_DNA"/>
</dbReference>
<evidence type="ECO:0000313" key="5">
    <source>
        <dbReference type="Proteomes" id="UP000317894"/>
    </source>
</evidence>
<comment type="caution">
    <text evidence="4">The sequence shown here is derived from an EMBL/GenBank/DDBJ whole genome shotgun (WGS) entry which is preliminary data.</text>
</comment>
<evidence type="ECO:0000256" key="2">
    <source>
        <dbReference type="PROSITE-ProRule" id="PRU00335"/>
    </source>
</evidence>
<evidence type="ECO:0000256" key="1">
    <source>
        <dbReference type="ARBA" id="ARBA00023125"/>
    </source>
</evidence>
<organism evidence="4 5">
    <name type="scientific">Glacieibacterium frigidum</name>
    <dbReference type="NCBI Taxonomy" id="2593303"/>
    <lineage>
        <taxon>Bacteria</taxon>
        <taxon>Pseudomonadati</taxon>
        <taxon>Pseudomonadota</taxon>
        <taxon>Alphaproteobacteria</taxon>
        <taxon>Sphingomonadales</taxon>
        <taxon>Sphingosinicellaceae</taxon>
        <taxon>Glacieibacterium</taxon>
    </lineage>
</organism>
<sequence length="170" mass="18073">MPVLGKADARRAAIVEQLTDFILTHGLDAASLRPLAAAAGTSDRMLLYYFADRQAILAAVLANAGLRLAGQLSALSDATPRDPQALEIELLSITASPDLAPYMRLWIDVAARAARGDPLLRAVGEQVARGFLGWIAERLAIPDPAERDAAALRLLRLTDGAIVLRAVGIE</sequence>
<feature type="DNA-binding region" description="H-T-H motif" evidence="2">
    <location>
        <begin position="31"/>
        <end position="50"/>
    </location>
</feature>
<dbReference type="SUPFAM" id="SSF46689">
    <property type="entry name" value="Homeodomain-like"/>
    <property type="match status" value="1"/>
</dbReference>
<protein>
    <submittedName>
        <fullName evidence="4">TetR/AcrR family transcriptional regulator</fullName>
    </submittedName>
</protein>